<protein>
    <submittedName>
        <fullName evidence="3">CARDB domain-containing protein</fullName>
    </submittedName>
</protein>
<keyword evidence="1" id="KW-0732">Signal</keyword>
<sequence>MFKKVSLLSCALIILLTTFAEFFPAKVEASVQSKKVEVYQGTSNVEMDHQNPKIMSFPQSSIGNYPSTLNYDEGGFTGTLQAKRIRLVPKNRIDKSYPVYKTETKTFTETRSGTYNDKGNGNFPNSVSINKEGYSGNISRTGISWTDNWVRNRSTTVNQTWTGSSYHEFEKDAGIPNRYTGTYRDNETGRNVSYSLAKNGGSRIVQSRNRTIMYRSEGRAQNYDKVDNYYLGYMSDNSTTYYAGRFSDPKPNDAPNQYYGIPRDLTNLDWKMVNYGWDESRAQNADDWKAVTVYSNGSYWWRSLSGRLNKWRKGAWIDYELKIREHRYSQNYRGSVSLPDYIRNHSGVATYSGRLSKQVLDYVQPKFVSNNWDVYVEYEGDIRETNLTAVSINVFDADGRQNPSILYEKRKYKIELTYRNTGSTNVGSHSVGIFLGNSQIQTKSQSSLNMGQSRTVTFDYVAPKTGTYKLEGRVDTGNQIKESTKADNNVSRNIRVEEVNLTARSIDVYDQQGNKNPTILYENRKYNVEVKYENTGTVSVSSHNVGLYLDNSRIRSAAQGSLNAGQTRTVKYEYSPNKTGTFSLEARVDDDNFIEESNENDNSVKRNIRVERMNLTARAIDIIDENGNKNPQILYKNRPYKVQVTYENTGTVSAPAHWVGIYLDSSSVKQESSLGVGQKRVSEFNFTPRQNGRFTMEGRVDIYNQIEESDETDNSVYRDIRVEEINLTAYEIHVFDQEGKRNPEMLYKGEKYQVEVEYYNSGTVSVGEHHVGLYFDNQHINTKKQNSINSGQYRTVKFDFTPNKNGKFILSGRIDNRNEVYESNEDDNEVSKDISIKEVPDLEISYSPNPVYEGDKVKVDVKPLDPTSNNLTVKLDLKKGNGSWSNLFNRNKIKHQSIQTHNEAPVSVQKYEYRATVTDEFGKSASKTISFTPIELKIIGSVNHTDRWKEIHEQLGNPSDQFYSGENFILSSEMTNHKPVKVDVELVATQVNKETKKAKRSLNHDKGGSFKGELYEDSFSQQNTKIQGKARFTFTGHWENGIVKSHVVEVNMVEDVYGVFDLYRSN</sequence>
<feature type="domain" description="CARDB" evidence="2">
    <location>
        <begin position="515"/>
        <end position="604"/>
    </location>
</feature>
<evidence type="ECO:0000313" key="3">
    <source>
        <dbReference type="EMBL" id="MEN0645493.1"/>
    </source>
</evidence>
<feature type="domain" description="CARDB" evidence="2">
    <location>
        <begin position="742"/>
        <end position="832"/>
    </location>
</feature>
<dbReference type="Gene3D" id="2.60.40.10">
    <property type="entry name" value="Immunoglobulins"/>
    <property type="match status" value="4"/>
</dbReference>
<reference evidence="3 4" key="1">
    <citation type="submission" date="2024-03" db="EMBL/GenBank/DDBJ databases">
        <title>Bacilli Hybrid Assemblies.</title>
        <authorList>
            <person name="Kovac J."/>
        </authorList>
    </citation>
    <scope>NUCLEOTIDE SEQUENCE [LARGE SCALE GENOMIC DNA]</scope>
    <source>
        <strain evidence="3 4">FSL R7-0666</strain>
    </source>
</reference>
<comment type="caution">
    <text evidence="3">The sequence shown here is derived from an EMBL/GenBank/DDBJ whole genome shotgun (WGS) entry which is preliminary data.</text>
</comment>
<keyword evidence="4" id="KW-1185">Reference proteome</keyword>
<dbReference type="InterPro" id="IPR011635">
    <property type="entry name" value="CARDB"/>
</dbReference>
<feature type="signal peptide" evidence="1">
    <location>
        <begin position="1"/>
        <end position="20"/>
    </location>
</feature>
<evidence type="ECO:0000259" key="2">
    <source>
        <dbReference type="Pfam" id="PF07705"/>
    </source>
</evidence>
<accession>A0ABU9VNS6</accession>
<dbReference type="EMBL" id="JBCITK010000002">
    <property type="protein sequence ID" value="MEN0645493.1"/>
    <property type="molecule type" value="Genomic_DNA"/>
</dbReference>
<evidence type="ECO:0000256" key="1">
    <source>
        <dbReference type="SAM" id="SignalP"/>
    </source>
</evidence>
<gene>
    <name evidence="3" type="ORF">MKY91_20220</name>
</gene>
<feature type="domain" description="CARDB" evidence="2">
    <location>
        <begin position="401"/>
        <end position="491"/>
    </location>
</feature>
<dbReference type="Proteomes" id="UP001418796">
    <property type="component" value="Unassembled WGS sequence"/>
</dbReference>
<organism evidence="3 4">
    <name type="scientific">Alkalicoccobacillus gibsonii</name>
    <dbReference type="NCBI Taxonomy" id="79881"/>
    <lineage>
        <taxon>Bacteria</taxon>
        <taxon>Bacillati</taxon>
        <taxon>Bacillota</taxon>
        <taxon>Bacilli</taxon>
        <taxon>Bacillales</taxon>
        <taxon>Bacillaceae</taxon>
        <taxon>Alkalicoccobacillus</taxon>
    </lineage>
</organism>
<feature type="domain" description="CARDB" evidence="2">
    <location>
        <begin position="629"/>
        <end position="716"/>
    </location>
</feature>
<dbReference type="Pfam" id="PF07705">
    <property type="entry name" value="CARDB"/>
    <property type="match status" value="4"/>
</dbReference>
<feature type="chain" id="PRO_5047142784" evidence="1">
    <location>
        <begin position="21"/>
        <end position="1066"/>
    </location>
</feature>
<evidence type="ECO:0000313" key="4">
    <source>
        <dbReference type="Proteomes" id="UP001418796"/>
    </source>
</evidence>
<dbReference type="RefSeq" id="WP_343132161.1">
    <property type="nucleotide sequence ID" value="NZ_JBCITK010000002.1"/>
</dbReference>
<name>A0ABU9VNS6_9BACI</name>
<proteinExistence type="predicted"/>
<dbReference type="InterPro" id="IPR013783">
    <property type="entry name" value="Ig-like_fold"/>
</dbReference>